<sequence length="236" mass="26710">MYRFDQVPVAPGASQHNMDEILLLRTPKLPTALPPFDQPEPKKDGSLLSLQAHQLWETRKQDYEQSDWAQWSLYQTKLSAADATITGTFSQLEATVAGMRALSETVREEMDKVTDLSALRKAVGSVPNKVRDLARQLQDQTGIKIREESVKLTPAFMRRLLREAAKEAQPGYRRRHRPDQLMLGGNLVTGGPNGVQPPVSPLQEKHGVGVSLQKAQRERQRRELYDSTVRRNKTLY</sequence>
<protein>
    <submittedName>
        <fullName evidence="2">Uncharacterized protein</fullName>
    </submittedName>
</protein>
<proteinExistence type="predicted"/>
<keyword evidence="3" id="KW-1185">Reference proteome</keyword>
<gene>
    <name evidence="2" type="ORF">M427DRAFT_370467</name>
</gene>
<dbReference type="EMBL" id="KQ965778">
    <property type="protein sequence ID" value="KXS13352.1"/>
    <property type="molecule type" value="Genomic_DNA"/>
</dbReference>
<evidence type="ECO:0000313" key="2">
    <source>
        <dbReference type="EMBL" id="KXS13352.1"/>
    </source>
</evidence>
<feature type="compositionally biased region" description="Basic and acidic residues" evidence="1">
    <location>
        <begin position="215"/>
        <end position="229"/>
    </location>
</feature>
<organism evidence="2 3">
    <name type="scientific">Gonapodya prolifera (strain JEL478)</name>
    <name type="common">Monoblepharis prolifera</name>
    <dbReference type="NCBI Taxonomy" id="1344416"/>
    <lineage>
        <taxon>Eukaryota</taxon>
        <taxon>Fungi</taxon>
        <taxon>Fungi incertae sedis</taxon>
        <taxon>Chytridiomycota</taxon>
        <taxon>Chytridiomycota incertae sedis</taxon>
        <taxon>Monoblepharidomycetes</taxon>
        <taxon>Monoblepharidales</taxon>
        <taxon>Gonapodyaceae</taxon>
        <taxon>Gonapodya</taxon>
    </lineage>
</organism>
<dbReference type="AlphaFoldDB" id="A0A139A953"/>
<evidence type="ECO:0000256" key="1">
    <source>
        <dbReference type="SAM" id="MobiDB-lite"/>
    </source>
</evidence>
<name>A0A139A953_GONPJ</name>
<dbReference type="OrthoDB" id="2138148at2759"/>
<reference evidence="2 3" key="1">
    <citation type="journal article" date="2015" name="Genome Biol. Evol.">
        <title>Phylogenomic analyses indicate that early fungi evolved digesting cell walls of algal ancestors of land plants.</title>
        <authorList>
            <person name="Chang Y."/>
            <person name="Wang S."/>
            <person name="Sekimoto S."/>
            <person name="Aerts A.L."/>
            <person name="Choi C."/>
            <person name="Clum A."/>
            <person name="LaButti K.M."/>
            <person name="Lindquist E.A."/>
            <person name="Yee Ngan C."/>
            <person name="Ohm R.A."/>
            <person name="Salamov A.A."/>
            <person name="Grigoriev I.V."/>
            <person name="Spatafora J.W."/>
            <person name="Berbee M.L."/>
        </authorList>
    </citation>
    <scope>NUCLEOTIDE SEQUENCE [LARGE SCALE GENOMIC DNA]</scope>
    <source>
        <strain evidence="2 3">JEL478</strain>
    </source>
</reference>
<feature type="region of interest" description="Disordered" evidence="1">
    <location>
        <begin position="186"/>
        <end position="236"/>
    </location>
</feature>
<accession>A0A139A953</accession>
<dbReference type="Proteomes" id="UP000070544">
    <property type="component" value="Unassembled WGS sequence"/>
</dbReference>
<evidence type="ECO:0000313" key="3">
    <source>
        <dbReference type="Proteomes" id="UP000070544"/>
    </source>
</evidence>
<dbReference type="STRING" id="1344416.A0A139A953"/>